<dbReference type="Gene3D" id="3.40.190.150">
    <property type="entry name" value="Bordetella uptake gene, domain 1"/>
    <property type="match status" value="1"/>
</dbReference>
<accession>A0ABZ0PDC8</accession>
<evidence type="ECO:0000256" key="2">
    <source>
        <dbReference type="SAM" id="SignalP"/>
    </source>
</evidence>
<organism evidence="3 4">
    <name type="scientific">Sediminicoccus rosea</name>
    <dbReference type="NCBI Taxonomy" id="1225128"/>
    <lineage>
        <taxon>Bacteria</taxon>
        <taxon>Pseudomonadati</taxon>
        <taxon>Pseudomonadota</taxon>
        <taxon>Alphaproteobacteria</taxon>
        <taxon>Acetobacterales</taxon>
        <taxon>Roseomonadaceae</taxon>
        <taxon>Sediminicoccus</taxon>
    </lineage>
</organism>
<reference evidence="3 4" key="1">
    <citation type="submission" date="2023-11" db="EMBL/GenBank/DDBJ databases">
        <title>Arctic aerobic anoxygenic photoheterotroph Sediminicoccus rosea KRV36 adapts its photosynthesis to long days of polar summer.</title>
        <authorList>
            <person name="Tomasch J."/>
            <person name="Kopejtka K."/>
            <person name="Bily T."/>
            <person name="Gardiner A.T."/>
            <person name="Gardian Z."/>
            <person name="Shivaramu S."/>
            <person name="Koblizek M."/>
            <person name="Engelhardt F."/>
            <person name="Kaftan D."/>
        </authorList>
    </citation>
    <scope>NUCLEOTIDE SEQUENCE [LARGE SCALE GENOMIC DNA]</scope>
    <source>
        <strain evidence="3 4">R-30</strain>
    </source>
</reference>
<gene>
    <name evidence="3" type="ORF">R9Z33_15880</name>
</gene>
<dbReference type="SUPFAM" id="SSF53850">
    <property type="entry name" value="Periplasmic binding protein-like II"/>
    <property type="match status" value="1"/>
</dbReference>
<dbReference type="PIRSF" id="PIRSF017082">
    <property type="entry name" value="YflP"/>
    <property type="match status" value="1"/>
</dbReference>
<protein>
    <submittedName>
        <fullName evidence="3">Tripartite tricarboxylate transporter substrate binding protein</fullName>
    </submittedName>
</protein>
<keyword evidence="4" id="KW-1185">Reference proteome</keyword>
<dbReference type="Pfam" id="PF03401">
    <property type="entry name" value="TctC"/>
    <property type="match status" value="1"/>
</dbReference>
<dbReference type="CDD" id="cd07012">
    <property type="entry name" value="PBP2_Bug_TTT"/>
    <property type="match status" value="1"/>
</dbReference>
<comment type="similarity">
    <text evidence="1">Belongs to the UPF0065 (bug) family.</text>
</comment>
<proteinExistence type="inferred from homology"/>
<dbReference type="RefSeq" id="WP_318647555.1">
    <property type="nucleotide sequence ID" value="NZ_CP137852.1"/>
</dbReference>
<dbReference type="Proteomes" id="UP001305521">
    <property type="component" value="Chromosome"/>
</dbReference>
<dbReference type="EMBL" id="CP137852">
    <property type="protein sequence ID" value="WPB83581.1"/>
    <property type="molecule type" value="Genomic_DNA"/>
</dbReference>
<dbReference type="PANTHER" id="PTHR42928:SF5">
    <property type="entry name" value="BLR1237 PROTEIN"/>
    <property type="match status" value="1"/>
</dbReference>
<sequence>MRRRTLLAAGTLFAPPALAQPRTLRLVVPYPPGGSADVLARAIAEQITAMGGRSAIVENRAGASGTIGALSVARAAPDGTTILQADGSPMSILLEAGRTQYRAEDFAPLMRLATSPFVLATRPNGPLRTLADVIAAARAAPGRITYATPGVMSFAHVVAERFAAAAGIELLHVPFQGTGPATSAVLGGQVELIPVPPGQVLDQGGGAIFRPIAITTEARHLSLPETPTFREAGVDLVFLGWRGMFLPAVTPPEALVALEQMLTQAMAGPIVTAAMQRLGEAPAPLGPRDFTRFWAEDRAAIRAILPRLPRE</sequence>
<evidence type="ECO:0000313" key="4">
    <source>
        <dbReference type="Proteomes" id="UP001305521"/>
    </source>
</evidence>
<dbReference type="PANTHER" id="PTHR42928">
    <property type="entry name" value="TRICARBOXYLATE-BINDING PROTEIN"/>
    <property type="match status" value="1"/>
</dbReference>
<dbReference type="InterPro" id="IPR005064">
    <property type="entry name" value="BUG"/>
</dbReference>
<dbReference type="Gene3D" id="3.40.190.10">
    <property type="entry name" value="Periplasmic binding protein-like II"/>
    <property type="match status" value="1"/>
</dbReference>
<evidence type="ECO:0000256" key="1">
    <source>
        <dbReference type="ARBA" id="ARBA00006987"/>
    </source>
</evidence>
<evidence type="ECO:0000313" key="3">
    <source>
        <dbReference type="EMBL" id="WPB83581.1"/>
    </source>
</evidence>
<dbReference type="InterPro" id="IPR042100">
    <property type="entry name" value="Bug_dom1"/>
</dbReference>
<feature type="signal peptide" evidence="2">
    <location>
        <begin position="1"/>
        <end position="19"/>
    </location>
</feature>
<name>A0ABZ0PDC8_9PROT</name>
<feature type="chain" id="PRO_5047471150" evidence="2">
    <location>
        <begin position="20"/>
        <end position="311"/>
    </location>
</feature>
<keyword evidence="2" id="KW-0732">Signal</keyword>